<sequence>MNVSVTRQTISISHLEHQSQHKLGLASLLPVQVAVRNQKPIPIIAASALARRRDAIIRATGVILVKKADTSNSPTTFNDLPVEIIAEIFLVCHARHNISHFPWVQVVSKEPLPPISLSQVSRLWRAICLGFPELWTSPKLPYTAHKPSHAVALAHWLSKSRGCPLNVNAISNKPFLSGVDSALLSQMSRWKTVCMSEIGGLLPGFLSAHQTETPILEGLVLRLYPGKPLSQIFDQIVPRLQQTTSLRQLDLRFAGFMPNRDALVQFFAGVPFERLTHVRVSRNPSLDDFVSILQRCRSATHVELTSIIYEPIGLLPNKICLPALQSLTIHTEVPIATALQNFILPSLRTLRIVFEYTRLREPEAIAPLLGEEFVRSSALEYIFVVDYKGSLAHARGYLDAAYMRSIAHVEVKIHGTHSISVLREGGNQCPHPNCNRAHIGWSAFNDCQHIGHQIPDTEFSGPFWYSPYNYFELGRF</sequence>
<protein>
    <submittedName>
        <fullName evidence="1">Uncharacterized protein</fullName>
    </submittedName>
</protein>
<dbReference type="Gene3D" id="3.80.10.10">
    <property type="entry name" value="Ribonuclease Inhibitor"/>
    <property type="match status" value="1"/>
</dbReference>
<evidence type="ECO:0000313" key="2">
    <source>
        <dbReference type="Proteomes" id="UP000307440"/>
    </source>
</evidence>
<proteinExistence type="predicted"/>
<dbReference type="AlphaFoldDB" id="A0A5C3LA88"/>
<name>A0A5C3LA88_COPMA</name>
<accession>A0A5C3LA88</accession>
<reference evidence="1 2" key="1">
    <citation type="journal article" date="2019" name="Nat. Ecol. Evol.">
        <title>Megaphylogeny resolves global patterns of mushroom evolution.</title>
        <authorList>
            <person name="Varga T."/>
            <person name="Krizsan K."/>
            <person name="Foldi C."/>
            <person name="Dima B."/>
            <person name="Sanchez-Garcia M."/>
            <person name="Sanchez-Ramirez S."/>
            <person name="Szollosi G.J."/>
            <person name="Szarkandi J.G."/>
            <person name="Papp V."/>
            <person name="Albert L."/>
            <person name="Andreopoulos W."/>
            <person name="Angelini C."/>
            <person name="Antonin V."/>
            <person name="Barry K.W."/>
            <person name="Bougher N.L."/>
            <person name="Buchanan P."/>
            <person name="Buyck B."/>
            <person name="Bense V."/>
            <person name="Catcheside P."/>
            <person name="Chovatia M."/>
            <person name="Cooper J."/>
            <person name="Damon W."/>
            <person name="Desjardin D."/>
            <person name="Finy P."/>
            <person name="Geml J."/>
            <person name="Haridas S."/>
            <person name="Hughes K."/>
            <person name="Justo A."/>
            <person name="Karasinski D."/>
            <person name="Kautmanova I."/>
            <person name="Kiss B."/>
            <person name="Kocsube S."/>
            <person name="Kotiranta H."/>
            <person name="LaButti K.M."/>
            <person name="Lechner B.E."/>
            <person name="Liimatainen K."/>
            <person name="Lipzen A."/>
            <person name="Lukacs Z."/>
            <person name="Mihaltcheva S."/>
            <person name="Morgado L.N."/>
            <person name="Niskanen T."/>
            <person name="Noordeloos M.E."/>
            <person name="Ohm R.A."/>
            <person name="Ortiz-Santana B."/>
            <person name="Ovrebo C."/>
            <person name="Racz N."/>
            <person name="Riley R."/>
            <person name="Savchenko A."/>
            <person name="Shiryaev A."/>
            <person name="Soop K."/>
            <person name="Spirin V."/>
            <person name="Szebenyi C."/>
            <person name="Tomsovsky M."/>
            <person name="Tulloss R.E."/>
            <person name="Uehling J."/>
            <person name="Grigoriev I.V."/>
            <person name="Vagvolgyi C."/>
            <person name="Papp T."/>
            <person name="Martin F.M."/>
            <person name="Miettinen O."/>
            <person name="Hibbett D.S."/>
            <person name="Nagy L.G."/>
        </authorList>
    </citation>
    <scope>NUCLEOTIDE SEQUENCE [LARGE SCALE GENOMIC DNA]</scope>
    <source>
        <strain evidence="1 2">CBS 121175</strain>
    </source>
</reference>
<evidence type="ECO:0000313" key="1">
    <source>
        <dbReference type="EMBL" id="TFK29585.1"/>
    </source>
</evidence>
<organism evidence="1 2">
    <name type="scientific">Coprinopsis marcescibilis</name>
    <name type="common">Agaric fungus</name>
    <name type="synonym">Psathyrella marcescibilis</name>
    <dbReference type="NCBI Taxonomy" id="230819"/>
    <lineage>
        <taxon>Eukaryota</taxon>
        <taxon>Fungi</taxon>
        <taxon>Dikarya</taxon>
        <taxon>Basidiomycota</taxon>
        <taxon>Agaricomycotina</taxon>
        <taxon>Agaricomycetes</taxon>
        <taxon>Agaricomycetidae</taxon>
        <taxon>Agaricales</taxon>
        <taxon>Agaricineae</taxon>
        <taxon>Psathyrellaceae</taxon>
        <taxon>Coprinopsis</taxon>
    </lineage>
</organism>
<dbReference type="SUPFAM" id="SSF52047">
    <property type="entry name" value="RNI-like"/>
    <property type="match status" value="1"/>
</dbReference>
<dbReference type="EMBL" id="ML210148">
    <property type="protein sequence ID" value="TFK29585.1"/>
    <property type="molecule type" value="Genomic_DNA"/>
</dbReference>
<dbReference type="Proteomes" id="UP000307440">
    <property type="component" value="Unassembled WGS sequence"/>
</dbReference>
<keyword evidence="2" id="KW-1185">Reference proteome</keyword>
<dbReference type="OrthoDB" id="2269034at2759"/>
<dbReference type="InterPro" id="IPR032675">
    <property type="entry name" value="LRR_dom_sf"/>
</dbReference>
<gene>
    <name evidence="1" type="ORF">FA15DRAFT_609573</name>
</gene>